<evidence type="ECO:0000313" key="1">
    <source>
        <dbReference type="EMBL" id="SER84193.1"/>
    </source>
</evidence>
<sequence>MGLAASPSEVEIGVVAEMVTPVELIVGAAVLDAFVSETGGAAVPGEEPHPPAFSANRTAPTAARASLTLLIFLLHNHVLSSKHQNRRCDSYVSPEKP</sequence>
<dbReference type="Proteomes" id="UP000199028">
    <property type="component" value="Unassembled WGS sequence"/>
</dbReference>
<reference evidence="2" key="1">
    <citation type="submission" date="2016-10" db="EMBL/GenBank/DDBJ databases">
        <authorList>
            <person name="Varghese N."/>
            <person name="Submissions S."/>
        </authorList>
    </citation>
    <scope>NUCLEOTIDE SEQUENCE [LARGE SCALE GENOMIC DNA]</scope>
    <source>
        <strain evidence="2">CGMCC 4.578</strain>
    </source>
</reference>
<protein>
    <submittedName>
        <fullName evidence="1">Uncharacterized protein</fullName>
    </submittedName>
</protein>
<dbReference type="EMBL" id="FOFT01000007">
    <property type="protein sequence ID" value="SER84193.1"/>
    <property type="molecule type" value="Genomic_DNA"/>
</dbReference>
<organism evidence="1 2">
    <name type="scientific">Lentzea flaviverrucosa</name>
    <dbReference type="NCBI Taxonomy" id="200379"/>
    <lineage>
        <taxon>Bacteria</taxon>
        <taxon>Bacillati</taxon>
        <taxon>Actinomycetota</taxon>
        <taxon>Actinomycetes</taxon>
        <taxon>Pseudonocardiales</taxon>
        <taxon>Pseudonocardiaceae</taxon>
        <taxon>Lentzea</taxon>
    </lineage>
</organism>
<proteinExistence type="predicted"/>
<gene>
    <name evidence="1" type="ORF">SAMN05216195_10759</name>
</gene>
<accession>A0A1H9SIJ5</accession>
<name>A0A1H9SIJ5_9PSEU</name>
<evidence type="ECO:0000313" key="2">
    <source>
        <dbReference type="Proteomes" id="UP000199028"/>
    </source>
</evidence>
<keyword evidence="2" id="KW-1185">Reference proteome</keyword>
<dbReference type="AlphaFoldDB" id="A0A1H9SIJ5"/>